<organism evidence="6 7">
    <name type="scientific">Cardiosporidium cionae</name>
    <dbReference type="NCBI Taxonomy" id="476202"/>
    <lineage>
        <taxon>Eukaryota</taxon>
        <taxon>Sar</taxon>
        <taxon>Alveolata</taxon>
        <taxon>Apicomplexa</taxon>
        <taxon>Aconoidasida</taxon>
        <taxon>Nephromycida</taxon>
        <taxon>Cardiosporidium</taxon>
    </lineage>
</organism>
<dbReference type="Pfam" id="PF01926">
    <property type="entry name" value="MMR_HSR1"/>
    <property type="match status" value="1"/>
</dbReference>
<evidence type="ECO:0000256" key="2">
    <source>
        <dbReference type="ARBA" id="ARBA00022741"/>
    </source>
</evidence>
<keyword evidence="2" id="KW-0547">Nucleotide-binding</keyword>
<feature type="domain" description="OBG-type G" evidence="4">
    <location>
        <begin position="240"/>
        <end position="404"/>
    </location>
</feature>
<dbReference type="InterPro" id="IPR006073">
    <property type="entry name" value="GTP-bd"/>
</dbReference>
<evidence type="ECO:0000313" key="6">
    <source>
        <dbReference type="EMBL" id="KAF8817817.1"/>
    </source>
</evidence>
<dbReference type="PANTHER" id="PTHR11702">
    <property type="entry name" value="DEVELOPMENTALLY REGULATED GTP-BINDING PROTEIN-RELATED"/>
    <property type="match status" value="1"/>
</dbReference>
<dbReference type="InterPro" id="IPR014100">
    <property type="entry name" value="GTP-bd_Obg/CgtA"/>
</dbReference>
<evidence type="ECO:0000259" key="4">
    <source>
        <dbReference type="PROSITE" id="PS51710"/>
    </source>
</evidence>
<evidence type="ECO:0000313" key="7">
    <source>
        <dbReference type="Proteomes" id="UP000823046"/>
    </source>
</evidence>
<proteinExistence type="inferred from homology"/>
<dbReference type="CDD" id="cd01898">
    <property type="entry name" value="Obg"/>
    <property type="match status" value="1"/>
</dbReference>
<keyword evidence="3" id="KW-0342">GTP-binding</keyword>
<evidence type="ECO:0000259" key="5">
    <source>
        <dbReference type="PROSITE" id="PS51883"/>
    </source>
</evidence>
<dbReference type="EMBL" id="JADAQX010001408">
    <property type="protein sequence ID" value="KAF8817817.1"/>
    <property type="molecule type" value="Genomic_DNA"/>
</dbReference>
<protein>
    <submittedName>
        <fullName evidence="6">Uncharacterized protein</fullName>
    </submittedName>
</protein>
<dbReference type="InterPro" id="IPR027417">
    <property type="entry name" value="P-loop_NTPase"/>
</dbReference>
<dbReference type="Gene3D" id="3.40.50.300">
    <property type="entry name" value="P-loop containing nucleotide triphosphate hydrolases"/>
    <property type="match status" value="1"/>
</dbReference>
<dbReference type="SUPFAM" id="SSF52540">
    <property type="entry name" value="P-loop containing nucleoside triphosphate hydrolases"/>
    <property type="match status" value="1"/>
</dbReference>
<keyword evidence="7" id="KW-1185">Reference proteome</keyword>
<accession>A0ABQ7J402</accession>
<dbReference type="Proteomes" id="UP000823046">
    <property type="component" value="Unassembled WGS sequence"/>
</dbReference>
<name>A0ABQ7J402_9APIC</name>
<dbReference type="InterPro" id="IPR036726">
    <property type="entry name" value="GTP1_OBG_dom_sf"/>
</dbReference>
<sequence length="404" mass="43775">MFRATPKEMLVLWPWGQASTAISAVVGNWRYKCYLVGNKRLFHGYYCKNGESVRSGMRISAAIVDTRRVRCRGGKGGAGSISYVKHACHKMMGPGLPSGGGGGAGGSVIVEAVENVSNLSHIPGFVNAENGGYGGTRRKNGAIGKDYVITVPLGCLVWKETEQMNRRKRSLLMDMEDQHSRRVLVAHGGKGGCGNNFNNPHHEVSSCAGEDVVIVMLSYLFSKYEGVFVAWHDIELKSIADVGLVGLPNSGKSTLLAAISPACPKIAPYPFTTLAPHIGRISYKDGSMISVADIPGIIAGAHANVGLGFAFLRHIERTSLLALVLDFANDQLDAYQTFLCLRYEIAAYNSDLATKPFCIVANKCDILPSHTLRRVDNFWLKLQEQYPGVKLIPISARFGDGIQS</sequence>
<dbReference type="InterPro" id="IPR045086">
    <property type="entry name" value="OBG_GTPase"/>
</dbReference>
<dbReference type="PIRSF" id="PIRSF002401">
    <property type="entry name" value="GTP_bd_Obg/CgtA"/>
    <property type="match status" value="1"/>
</dbReference>
<dbReference type="Pfam" id="PF01018">
    <property type="entry name" value="GTP1_OBG"/>
    <property type="match status" value="1"/>
</dbReference>
<feature type="domain" description="Obg" evidence="5">
    <location>
        <begin position="61"/>
        <end position="220"/>
    </location>
</feature>
<dbReference type="InterPro" id="IPR031167">
    <property type="entry name" value="G_OBG"/>
</dbReference>
<dbReference type="Gene3D" id="2.70.210.12">
    <property type="entry name" value="GTP1/OBG domain"/>
    <property type="match status" value="1"/>
</dbReference>
<comment type="caution">
    <text evidence="6">The sequence shown here is derived from an EMBL/GenBank/DDBJ whole genome shotgun (WGS) entry which is preliminary data.</text>
</comment>
<evidence type="ECO:0000256" key="1">
    <source>
        <dbReference type="ARBA" id="ARBA00007699"/>
    </source>
</evidence>
<comment type="similarity">
    <text evidence="1">Belongs to the TRAFAC class OBG-HflX-like GTPase superfamily. OBG GTPase family.</text>
</comment>
<dbReference type="PROSITE" id="PS51883">
    <property type="entry name" value="OBG"/>
    <property type="match status" value="1"/>
</dbReference>
<dbReference type="InterPro" id="IPR006169">
    <property type="entry name" value="GTP1_OBG_dom"/>
</dbReference>
<evidence type="ECO:0000256" key="3">
    <source>
        <dbReference type="ARBA" id="ARBA00023134"/>
    </source>
</evidence>
<reference evidence="6 7" key="1">
    <citation type="journal article" date="2020" name="bioRxiv">
        <title>Metabolic contributions of an alphaproteobacterial endosymbiont in the apicomplexan Cardiosporidium cionae.</title>
        <authorList>
            <person name="Hunter E.S."/>
            <person name="Paight C.J."/>
            <person name="Lane C.E."/>
        </authorList>
    </citation>
    <scope>NUCLEOTIDE SEQUENCE [LARGE SCALE GENOMIC DNA]</scope>
    <source>
        <strain evidence="6">ESH_2018</strain>
    </source>
</reference>
<dbReference type="SUPFAM" id="SSF82051">
    <property type="entry name" value="Obg GTP-binding protein N-terminal domain"/>
    <property type="match status" value="1"/>
</dbReference>
<dbReference type="PRINTS" id="PR00326">
    <property type="entry name" value="GTP1OBG"/>
</dbReference>
<gene>
    <name evidence="6" type="ORF">IE077_000694</name>
</gene>
<dbReference type="PANTHER" id="PTHR11702:SF31">
    <property type="entry name" value="MITOCHONDRIAL RIBOSOME-ASSOCIATED GTPASE 2"/>
    <property type="match status" value="1"/>
</dbReference>
<dbReference type="PROSITE" id="PS51710">
    <property type="entry name" value="G_OBG"/>
    <property type="match status" value="1"/>
</dbReference>